<name>A0A926CZ55_9FIRM</name>
<feature type="domain" description="Calcineurin-like phosphoesterase" evidence="3">
    <location>
        <begin position="43"/>
        <end position="207"/>
    </location>
</feature>
<dbReference type="Gene3D" id="3.60.21.10">
    <property type="match status" value="1"/>
</dbReference>
<dbReference type="Proteomes" id="UP000654279">
    <property type="component" value="Unassembled WGS sequence"/>
</dbReference>
<dbReference type="AlphaFoldDB" id="A0A926CZ55"/>
<dbReference type="InterPro" id="IPR051158">
    <property type="entry name" value="Metallophosphoesterase_sf"/>
</dbReference>
<dbReference type="InterPro" id="IPR004843">
    <property type="entry name" value="Calcineurin-like_PHP"/>
</dbReference>
<dbReference type="SUPFAM" id="SSF56300">
    <property type="entry name" value="Metallo-dependent phosphatases"/>
    <property type="match status" value="1"/>
</dbReference>
<evidence type="ECO:0000256" key="2">
    <source>
        <dbReference type="ARBA" id="ARBA00022801"/>
    </source>
</evidence>
<dbReference type="GO" id="GO:0008758">
    <property type="term" value="F:UDP-2,3-diacylglucosamine hydrolase activity"/>
    <property type="evidence" value="ECO:0007669"/>
    <property type="project" value="TreeGrafter"/>
</dbReference>
<dbReference type="EMBL" id="JACRSO010000001">
    <property type="protein sequence ID" value="MBC8528296.1"/>
    <property type="molecule type" value="Genomic_DNA"/>
</dbReference>
<comment type="caution">
    <text evidence="4">The sequence shown here is derived from an EMBL/GenBank/DDBJ whole genome shotgun (WGS) entry which is preliminary data.</text>
</comment>
<dbReference type="PANTHER" id="PTHR31302:SF31">
    <property type="entry name" value="PHOSPHODIESTERASE YAEI"/>
    <property type="match status" value="1"/>
</dbReference>
<keyword evidence="1" id="KW-0479">Metal-binding</keyword>
<organism evidence="4 5">
    <name type="scientific">Luoshenia tenuis</name>
    <dbReference type="NCBI Taxonomy" id="2763654"/>
    <lineage>
        <taxon>Bacteria</taxon>
        <taxon>Bacillati</taxon>
        <taxon>Bacillota</taxon>
        <taxon>Clostridia</taxon>
        <taxon>Christensenellales</taxon>
        <taxon>Christensenellaceae</taxon>
        <taxon>Luoshenia</taxon>
    </lineage>
</organism>
<dbReference type="RefSeq" id="WP_249284328.1">
    <property type="nucleotide sequence ID" value="NZ_JACRSO010000001.1"/>
</dbReference>
<dbReference type="GO" id="GO:0016020">
    <property type="term" value="C:membrane"/>
    <property type="evidence" value="ECO:0007669"/>
    <property type="project" value="GOC"/>
</dbReference>
<reference evidence="4" key="1">
    <citation type="submission" date="2020-08" db="EMBL/GenBank/DDBJ databases">
        <title>Genome public.</title>
        <authorList>
            <person name="Liu C."/>
            <person name="Sun Q."/>
        </authorList>
    </citation>
    <scope>NUCLEOTIDE SEQUENCE</scope>
    <source>
        <strain evidence="4">NSJ-44</strain>
    </source>
</reference>
<dbReference type="PANTHER" id="PTHR31302">
    <property type="entry name" value="TRANSMEMBRANE PROTEIN WITH METALLOPHOSPHOESTERASE DOMAIN-RELATED"/>
    <property type="match status" value="1"/>
</dbReference>
<dbReference type="InterPro" id="IPR029052">
    <property type="entry name" value="Metallo-depent_PP-like"/>
</dbReference>
<dbReference type="Pfam" id="PF00149">
    <property type="entry name" value="Metallophos"/>
    <property type="match status" value="1"/>
</dbReference>
<evidence type="ECO:0000259" key="3">
    <source>
        <dbReference type="Pfam" id="PF00149"/>
    </source>
</evidence>
<evidence type="ECO:0000256" key="1">
    <source>
        <dbReference type="ARBA" id="ARBA00022723"/>
    </source>
</evidence>
<gene>
    <name evidence="4" type="ORF">H8699_02430</name>
</gene>
<evidence type="ECO:0000313" key="5">
    <source>
        <dbReference type="Proteomes" id="UP000654279"/>
    </source>
</evidence>
<accession>A0A926CZ55</accession>
<protein>
    <submittedName>
        <fullName evidence="4">Metallophosphoesterase family protein</fullName>
    </submittedName>
</protein>
<sequence length="279" mass="30503">MAGLWIALALAALLVLARLIYDFSALKVTHIALEHPKIAAPVRICHLSDLHTRSFGRGNRRLQQKVAALAPDLICMTGDMADRRRKNARFVRETARVLAAIAPLYYVSGNHDTYVNKRKNRLFGAVQVRAGGGEAPGRTERVVHIGRTSIGISALSDDDDKDAALIARARRLRFKGEAFHLFLCHKPEIYPDIADIGFDLMLAGHAHGGQIRLPGLPALFAPGQGLLPQYVGGLYREGGSALALSRGLGASSRMPFRFWNPPEILCITLQPSKKEDKGC</sequence>
<dbReference type="GO" id="GO:0046872">
    <property type="term" value="F:metal ion binding"/>
    <property type="evidence" value="ECO:0007669"/>
    <property type="project" value="UniProtKB-KW"/>
</dbReference>
<dbReference type="GO" id="GO:0009245">
    <property type="term" value="P:lipid A biosynthetic process"/>
    <property type="evidence" value="ECO:0007669"/>
    <property type="project" value="TreeGrafter"/>
</dbReference>
<proteinExistence type="predicted"/>
<keyword evidence="2" id="KW-0378">Hydrolase</keyword>
<evidence type="ECO:0000313" key="4">
    <source>
        <dbReference type="EMBL" id="MBC8528296.1"/>
    </source>
</evidence>
<keyword evidence="5" id="KW-1185">Reference proteome</keyword>